<dbReference type="Proteomes" id="UP001217417">
    <property type="component" value="Unassembled WGS sequence"/>
</dbReference>
<keyword evidence="4" id="KW-0804">Transcription</keyword>
<dbReference type="RefSeq" id="XP_056042939.1">
    <property type="nucleotide sequence ID" value="XM_056185702.1"/>
</dbReference>
<dbReference type="Gene3D" id="4.10.240.10">
    <property type="entry name" value="Zn(2)-C6 fungal-type DNA-binding domain"/>
    <property type="match status" value="1"/>
</dbReference>
<dbReference type="AlphaFoldDB" id="A0AAD7VSB1"/>
<evidence type="ECO:0000256" key="5">
    <source>
        <dbReference type="ARBA" id="ARBA00023242"/>
    </source>
</evidence>
<comment type="caution">
    <text evidence="7">The sequence shown here is derived from an EMBL/GenBank/DDBJ whole genome shotgun (WGS) entry which is preliminary data.</text>
</comment>
<dbReference type="GO" id="GO:0000435">
    <property type="term" value="P:positive regulation of transcription from RNA polymerase II promoter by galactose"/>
    <property type="evidence" value="ECO:0007669"/>
    <property type="project" value="TreeGrafter"/>
</dbReference>
<proteinExistence type="predicted"/>
<dbReference type="InterPro" id="IPR036864">
    <property type="entry name" value="Zn2-C6_fun-type_DNA-bd_sf"/>
</dbReference>
<organism evidence="7 8">
    <name type="scientific">Lipomyces tetrasporus</name>
    <dbReference type="NCBI Taxonomy" id="54092"/>
    <lineage>
        <taxon>Eukaryota</taxon>
        <taxon>Fungi</taxon>
        <taxon>Dikarya</taxon>
        <taxon>Ascomycota</taxon>
        <taxon>Saccharomycotina</taxon>
        <taxon>Lipomycetes</taxon>
        <taxon>Lipomycetales</taxon>
        <taxon>Lipomycetaceae</taxon>
        <taxon>Lipomyces</taxon>
    </lineage>
</organism>
<dbReference type="SUPFAM" id="SSF57701">
    <property type="entry name" value="Zn2/Cys6 DNA-binding domain"/>
    <property type="match status" value="1"/>
</dbReference>
<keyword evidence="1" id="KW-0479">Metal-binding</keyword>
<name>A0AAD7VSB1_9ASCO</name>
<keyword evidence="3" id="KW-0238">DNA-binding</keyword>
<dbReference type="Pfam" id="PF00172">
    <property type="entry name" value="Zn_clus"/>
    <property type="match status" value="1"/>
</dbReference>
<dbReference type="GO" id="GO:0006351">
    <property type="term" value="P:DNA-templated transcription"/>
    <property type="evidence" value="ECO:0007669"/>
    <property type="project" value="InterPro"/>
</dbReference>
<evidence type="ECO:0000313" key="7">
    <source>
        <dbReference type="EMBL" id="KAJ8099489.1"/>
    </source>
</evidence>
<dbReference type="GO" id="GO:0000978">
    <property type="term" value="F:RNA polymerase II cis-regulatory region sequence-specific DNA binding"/>
    <property type="evidence" value="ECO:0007669"/>
    <property type="project" value="TreeGrafter"/>
</dbReference>
<evidence type="ECO:0000256" key="1">
    <source>
        <dbReference type="ARBA" id="ARBA00022723"/>
    </source>
</evidence>
<dbReference type="SMART" id="SM00066">
    <property type="entry name" value="GAL4"/>
    <property type="match status" value="1"/>
</dbReference>
<keyword evidence="5" id="KW-0539">Nucleus</keyword>
<dbReference type="GO" id="GO:0008270">
    <property type="term" value="F:zinc ion binding"/>
    <property type="evidence" value="ECO:0007669"/>
    <property type="project" value="InterPro"/>
</dbReference>
<dbReference type="PANTHER" id="PTHR47424">
    <property type="entry name" value="REGULATORY PROTEIN GAL4"/>
    <property type="match status" value="1"/>
</dbReference>
<dbReference type="CDD" id="cd12148">
    <property type="entry name" value="fungal_TF_MHR"/>
    <property type="match status" value="1"/>
</dbReference>
<dbReference type="PROSITE" id="PS50048">
    <property type="entry name" value="ZN2_CY6_FUNGAL_2"/>
    <property type="match status" value="1"/>
</dbReference>
<keyword evidence="2" id="KW-0805">Transcription regulation</keyword>
<feature type="domain" description="Zn(2)-C6 fungal-type" evidence="6">
    <location>
        <begin position="16"/>
        <end position="45"/>
    </location>
</feature>
<dbReference type="CDD" id="cd00067">
    <property type="entry name" value="GAL4"/>
    <property type="match status" value="1"/>
</dbReference>
<evidence type="ECO:0000259" key="6">
    <source>
        <dbReference type="PROSITE" id="PS50048"/>
    </source>
</evidence>
<evidence type="ECO:0000313" key="8">
    <source>
        <dbReference type="Proteomes" id="UP001217417"/>
    </source>
</evidence>
<reference evidence="7" key="1">
    <citation type="submission" date="2023-03" db="EMBL/GenBank/DDBJ databases">
        <title>Near-Complete genome sequence of Lipomyces tetrasporous NRRL Y-64009, an oleaginous yeast capable of growing on lignocellulosic hydrolysates.</title>
        <authorList>
            <consortium name="Lawrence Berkeley National Laboratory"/>
            <person name="Jagtap S.S."/>
            <person name="Liu J.-J."/>
            <person name="Walukiewicz H.E."/>
            <person name="Pangilinan J."/>
            <person name="Lipzen A."/>
            <person name="Ahrendt S."/>
            <person name="Koriabine M."/>
            <person name="Cobaugh K."/>
            <person name="Salamov A."/>
            <person name="Yoshinaga Y."/>
            <person name="Ng V."/>
            <person name="Daum C."/>
            <person name="Grigoriev I.V."/>
            <person name="Slininger P.J."/>
            <person name="Dien B.S."/>
            <person name="Jin Y.-S."/>
            <person name="Rao C.V."/>
        </authorList>
    </citation>
    <scope>NUCLEOTIDE SEQUENCE</scope>
    <source>
        <strain evidence="7">NRRL Y-64009</strain>
    </source>
</reference>
<evidence type="ECO:0000256" key="2">
    <source>
        <dbReference type="ARBA" id="ARBA00023015"/>
    </source>
</evidence>
<dbReference type="Pfam" id="PF04082">
    <property type="entry name" value="Fungal_trans"/>
    <property type="match status" value="1"/>
</dbReference>
<gene>
    <name evidence="7" type="ORF">POJ06DRAFT_225203</name>
</gene>
<dbReference type="GeneID" id="80880868"/>
<dbReference type="InterPro" id="IPR001138">
    <property type="entry name" value="Zn2Cys6_DnaBD"/>
</dbReference>
<evidence type="ECO:0000256" key="4">
    <source>
        <dbReference type="ARBA" id="ARBA00023163"/>
    </source>
</evidence>
<dbReference type="InterPro" id="IPR007219">
    <property type="entry name" value="XnlR_reg_dom"/>
</dbReference>
<evidence type="ECO:0000256" key="3">
    <source>
        <dbReference type="ARBA" id="ARBA00023125"/>
    </source>
</evidence>
<accession>A0AAD7VSB1</accession>
<protein>
    <submittedName>
        <fullName evidence="7">Fungal-specific transcription factor domain-containing protein</fullName>
    </submittedName>
</protein>
<sequence length="724" mass="81343">MLSPSPRPKRRRVTSACSSCRQRKSRCSGDNPCTLCKELRIECLYSEDGSPNNLTVGKRYIVQLEKRVREVERTVQQLQQAHPQGPVITADLQLPTEVVAPEQQRDNTCRPRSYSVSVLGEVDNSENSIDGMGAMRFTDEEECGFFVGSSSNIAFMGYISRAMAMANSDRESFLEISPPIQRPGGVVSVTRSRTPSIEEAAMSGLSPAPTLVNIYALPPEDRAWNLIDQYFQKTGQLLPFIHELSFRETYSQMRREGFNKISRTWLGLFNIVLAISASLSAKDEISPEERIKESDVYYQRANGLCDRDSKRSASLEMVQYLLILGQYLQGTQKSVQAWTTHGLAISAAYQLGLHSPDANQGYSPLECEIRKRTWFGCVLLDRTLAMTFGRPCSIPESYIKLDAPSKDIHMLNSGDENASSPQFDGTFYAAAIQLYAILYKVLDLCYGHNLGLKSSISTSDWISHILDGQHQLSQWRTKLLPSLGLQIQQDLMTPEDVTKMNTRCFIVHRFNIVLSMRYHNLRILLHRPRLESFLEAFWSTGDMCDQDKRIIMQMDIASVQNCVESAVSIISIAHSITTASFSHRELLGAWNYSLYYIFNAALVIFGSLVAASREREANPSAWSVVDESRPYLDKAIEALHRLDYGNRVVGRCIEYLSQLSLVLNALNLDQLSFNNTGLSNLLSGYTSDFLNTQSANPLPAMDLGEFMIDQDLDFLGKVFNTAVK</sequence>
<dbReference type="PANTHER" id="PTHR47424:SF3">
    <property type="entry name" value="REGULATORY PROTEIN GAL4"/>
    <property type="match status" value="1"/>
</dbReference>
<keyword evidence="8" id="KW-1185">Reference proteome</keyword>
<dbReference type="InterPro" id="IPR051127">
    <property type="entry name" value="Fungal_SecMet_Regulators"/>
</dbReference>
<dbReference type="SMART" id="SM00906">
    <property type="entry name" value="Fungal_trans"/>
    <property type="match status" value="1"/>
</dbReference>
<dbReference type="GO" id="GO:0000981">
    <property type="term" value="F:DNA-binding transcription factor activity, RNA polymerase II-specific"/>
    <property type="evidence" value="ECO:0007669"/>
    <property type="project" value="InterPro"/>
</dbReference>
<dbReference type="EMBL" id="JARPMG010000007">
    <property type="protein sequence ID" value="KAJ8099489.1"/>
    <property type="molecule type" value="Genomic_DNA"/>
</dbReference>
<dbReference type="GO" id="GO:0005634">
    <property type="term" value="C:nucleus"/>
    <property type="evidence" value="ECO:0007669"/>
    <property type="project" value="TreeGrafter"/>
</dbReference>
<dbReference type="PROSITE" id="PS00463">
    <property type="entry name" value="ZN2_CY6_FUNGAL_1"/>
    <property type="match status" value="1"/>
</dbReference>